<accession>A0A0L9T496</accession>
<proteinExistence type="predicted"/>
<organism evidence="1 2">
    <name type="scientific">Phaseolus angularis</name>
    <name type="common">Azuki bean</name>
    <name type="synonym">Vigna angularis</name>
    <dbReference type="NCBI Taxonomy" id="3914"/>
    <lineage>
        <taxon>Eukaryota</taxon>
        <taxon>Viridiplantae</taxon>
        <taxon>Streptophyta</taxon>
        <taxon>Embryophyta</taxon>
        <taxon>Tracheophyta</taxon>
        <taxon>Spermatophyta</taxon>
        <taxon>Magnoliopsida</taxon>
        <taxon>eudicotyledons</taxon>
        <taxon>Gunneridae</taxon>
        <taxon>Pentapetalae</taxon>
        <taxon>rosids</taxon>
        <taxon>fabids</taxon>
        <taxon>Fabales</taxon>
        <taxon>Fabaceae</taxon>
        <taxon>Papilionoideae</taxon>
        <taxon>50 kb inversion clade</taxon>
        <taxon>NPAAA clade</taxon>
        <taxon>indigoferoid/millettioid clade</taxon>
        <taxon>Phaseoleae</taxon>
        <taxon>Vigna</taxon>
    </lineage>
</organism>
<dbReference type="Proteomes" id="UP000053144">
    <property type="component" value="Unassembled WGS sequence"/>
</dbReference>
<name>A0A0L9T496_PHAAN</name>
<evidence type="ECO:0000313" key="1">
    <source>
        <dbReference type="EMBL" id="KOM25420.1"/>
    </source>
</evidence>
<gene>
    <name evidence="1" type="ORF">LR48_Vigan102s007800</name>
</gene>
<reference evidence="2" key="1">
    <citation type="journal article" date="2015" name="Proc. Natl. Acad. Sci. U.S.A.">
        <title>Genome sequencing of adzuki bean (Vigna angularis) provides insight into high starch and low fat accumulation and domestication.</title>
        <authorList>
            <person name="Yang K."/>
            <person name="Tian Z."/>
            <person name="Chen C."/>
            <person name="Luo L."/>
            <person name="Zhao B."/>
            <person name="Wang Z."/>
            <person name="Yu L."/>
            <person name="Li Y."/>
            <person name="Sun Y."/>
            <person name="Li W."/>
            <person name="Chen Y."/>
            <person name="Li Y."/>
            <person name="Zhang Y."/>
            <person name="Ai D."/>
            <person name="Zhao J."/>
            <person name="Shang C."/>
            <person name="Ma Y."/>
            <person name="Wu B."/>
            <person name="Wang M."/>
            <person name="Gao L."/>
            <person name="Sun D."/>
            <person name="Zhang P."/>
            <person name="Guo F."/>
            <person name="Wang W."/>
            <person name="Li Y."/>
            <person name="Wang J."/>
            <person name="Varshney R.K."/>
            <person name="Wang J."/>
            <person name="Ling H.Q."/>
            <person name="Wan P."/>
        </authorList>
    </citation>
    <scope>NUCLEOTIDE SEQUENCE</scope>
    <source>
        <strain evidence="2">cv. Jingnong 6</strain>
    </source>
</reference>
<evidence type="ECO:0000313" key="2">
    <source>
        <dbReference type="Proteomes" id="UP000053144"/>
    </source>
</evidence>
<protein>
    <submittedName>
        <fullName evidence="1">Uncharacterized protein</fullName>
    </submittedName>
</protein>
<sequence length="295" mass="32174">MLIHVRDGGASLEQVLEEENLEDANLVERQSSSGFCNCKTAKSRKVVRGLKGDDHGVHACHNGSCGAVEGFNPSDKEHLSDNDPHSKVLVTCFKADVKVTDDDQMQDPSILQGERVWEGNMLELQAEKPDSHVETLHKSTNDVQVESTQFPTSDDDNTSQEIEEGYVHVEITASLENLFGNSDVLPLSSVTHTCNDNGINGGSLDGNQGSNSGTIDVIEILAEMTDSGGIILHSPVQSFIPMENANRNNEPELSANEAVRVEGRNSPADTDSQNDTVRRRFNWLSCLCCCFCGDR</sequence>
<dbReference type="AlphaFoldDB" id="A0A0L9T496"/>
<dbReference type="Gramene" id="KOM25420">
    <property type="protein sequence ID" value="KOM25420"/>
    <property type="gene ID" value="LR48_Vigan102s007800"/>
</dbReference>
<dbReference type="EMBL" id="KQ258265">
    <property type="protein sequence ID" value="KOM25420.1"/>
    <property type="molecule type" value="Genomic_DNA"/>
</dbReference>